<organism evidence="2 3">
    <name type="scientific">Rhodofomes roseus</name>
    <dbReference type="NCBI Taxonomy" id="34475"/>
    <lineage>
        <taxon>Eukaryota</taxon>
        <taxon>Fungi</taxon>
        <taxon>Dikarya</taxon>
        <taxon>Basidiomycota</taxon>
        <taxon>Agaricomycotina</taxon>
        <taxon>Agaricomycetes</taxon>
        <taxon>Polyporales</taxon>
        <taxon>Rhodofomes</taxon>
    </lineage>
</organism>
<feature type="region of interest" description="Disordered" evidence="1">
    <location>
        <begin position="1"/>
        <end position="20"/>
    </location>
</feature>
<dbReference type="EMBL" id="SEKV01000451">
    <property type="protein sequence ID" value="TFY57128.1"/>
    <property type="molecule type" value="Genomic_DNA"/>
</dbReference>
<sequence>MSSATLWPRAHGSEDPAHSLPLCMNPVTLRELAAYLADAG</sequence>
<reference evidence="2 3" key="1">
    <citation type="submission" date="2019-01" db="EMBL/GenBank/DDBJ databases">
        <title>Genome sequencing of the rare red list fungi Fomitopsis rosea.</title>
        <authorList>
            <person name="Buettner E."/>
            <person name="Kellner H."/>
        </authorList>
    </citation>
    <scope>NUCLEOTIDE SEQUENCE [LARGE SCALE GENOMIC DNA]</scope>
    <source>
        <strain evidence="2 3">DSM 105464</strain>
    </source>
</reference>
<gene>
    <name evidence="2" type="ORF">EVJ58_g7217</name>
</gene>
<proteinExistence type="predicted"/>
<name>A0A4Y9Y5E0_9APHY</name>
<evidence type="ECO:0000313" key="3">
    <source>
        <dbReference type="Proteomes" id="UP000298390"/>
    </source>
</evidence>
<accession>A0A4Y9Y5E0</accession>
<dbReference type="Proteomes" id="UP000298390">
    <property type="component" value="Unassembled WGS sequence"/>
</dbReference>
<evidence type="ECO:0000256" key="1">
    <source>
        <dbReference type="SAM" id="MobiDB-lite"/>
    </source>
</evidence>
<comment type="caution">
    <text evidence="2">The sequence shown here is derived from an EMBL/GenBank/DDBJ whole genome shotgun (WGS) entry which is preliminary data.</text>
</comment>
<dbReference type="AlphaFoldDB" id="A0A4Y9Y5E0"/>
<evidence type="ECO:0000313" key="2">
    <source>
        <dbReference type="EMBL" id="TFY57128.1"/>
    </source>
</evidence>
<protein>
    <submittedName>
        <fullName evidence="2">Uncharacterized protein</fullName>
    </submittedName>
</protein>